<organism evidence="1 2">
    <name type="scientific">Candidatus Epulonipiscium fishelsonii</name>
    <dbReference type="NCBI Taxonomy" id="77094"/>
    <lineage>
        <taxon>Bacteria</taxon>
        <taxon>Bacillati</taxon>
        <taxon>Bacillota</taxon>
        <taxon>Clostridia</taxon>
        <taxon>Lachnospirales</taxon>
        <taxon>Lachnospiraceae</taxon>
        <taxon>Candidatus Epulonipiscium</taxon>
    </lineage>
</organism>
<keyword evidence="2" id="KW-1185">Reference proteome</keyword>
<accession>A0ACC8XAW5</accession>
<proteinExistence type="predicted"/>
<sequence>MNNRPQTPDNLNAKLSEMGLYILNNNTEDIKNEFTMSNDLFNPAHFAMDPAHSIITPSEDQIQLEQSDLNLEAIENLKVD</sequence>
<protein>
    <submittedName>
        <fullName evidence="1">Uncharacterized protein</fullName>
    </submittedName>
</protein>
<reference evidence="1" key="1">
    <citation type="submission" date="2016-08" db="EMBL/GenBank/DDBJ databases">
        <authorList>
            <person name="Ngugi D.K."/>
            <person name="Miyake S."/>
            <person name="Stingl U."/>
        </authorList>
    </citation>
    <scope>NUCLEOTIDE SEQUENCE</scope>
    <source>
        <strain evidence="1">SCG-B11WGA-EpuloA1</strain>
    </source>
</reference>
<name>A0ACC8XAW5_9FIRM</name>
<comment type="caution">
    <text evidence="1">The sequence shown here is derived from an EMBL/GenBank/DDBJ whole genome shotgun (WGS) entry which is preliminary data.</text>
</comment>
<evidence type="ECO:0000313" key="1">
    <source>
        <dbReference type="EMBL" id="ONI39481.1"/>
    </source>
</evidence>
<dbReference type="Proteomes" id="UP000188605">
    <property type="component" value="Unassembled WGS sequence"/>
</dbReference>
<gene>
    <name evidence="1" type="ORF">AN396_08750</name>
</gene>
<evidence type="ECO:0000313" key="2">
    <source>
        <dbReference type="Proteomes" id="UP000188605"/>
    </source>
</evidence>
<dbReference type="EMBL" id="LJDB01000064">
    <property type="protein sequence ID" value="ONI39481.1"/>
    <property type="molecule type" value="Genomic_DNA"/>
</dbReference>